<dbReference type="PRINTS" id="PR00411">
    <property type="entry name" value="PNDRDTASEI"/>
</dbReference>
<evidence type="ECO:0000313" key="7">
    <source>
        <dbReference type="EMBL" id="GAA1738951.1"/>
    </source>
</evidence>
<accession>A0ABN2JUF7</accession>
<dbReference type="PANTHER" id="PTHR43557:SF2">
    <property type="entry name" value="RIESKE DOMAIN-CONTAINING PROTEIN-RELATED"/>
    <property type="match status" value="1"/>
</dbReference>
<keyword evidence="2" id="KW-0285">Flavoprotein</keyword>
<dbReference type="InterPro" id="IPR050446">
    <property type="entry name" value="FAD-oxidoreductase/Apoptosis"/>
</dbReference>
<dbReference type="InterPro" id="IPR023753">
    <property type="entry name" value="FAD/NAD-binding_dom"/>
</dbReference>
<keyword evidence="8" id="KW-1185">Reference proteome</keyword>
<organism evidence="7 8">
    <name type="scientific">Luedemannella helvata</name>
    <dbReference type="NCBI Taxonomy" id="349315"/>
    <lineage>
        <taxon>Bacteria</taxon>
        <taxon>Bacillati</taxon>
        <taxon>Actinomycetota</taxon>
        <taxon>Actinomycetes</taxon>
        <taxon>Micromonosporales</taxon>
        <taxon>Micromonosporaceae</taxon>
        <taxon>Luedemannella</taxon>
    </lineage>
</organism>
<dbReference type="RefSeq" id="WP_344076729.1">
    <property type="nucleotide sequence ID" value="NZ_BAAALS010000002.1"/>
</dbReference>
<keyword evidence="3" id="KW-0274">FAD</keyword>
<dbReference type="PRINTS" id="PR00368">
    <property type="entry name" value="FADPNR"/>
</dbReference>
<dbReference type="Pfam" id="PF07992">
    <property type="entry name" value="Pyr_redox_2"/>
    <property type="match status" value="1"/>
</dbReference>
<keyword evidence="4" id="KW-0560">Oxidoreductase</keyword>
<dbReference type="Pfam" id="PF14759">
    <property type="entry name" value="Reductase_C"/>
    <property type="match status" value="1"/>
</dbReference>
<comment type="caution">
    <text evidence="7">The sequence shown here is derived from an EMBL/GenBank/DDBJ whole genome shotgun (WGS) entry which is preliminary data.</text>
</comment>
<feature type="domain" description="Reductase C-terminal" evidence="6">
    <location>
        <begin position="323"/>
        <end position="399"/>
    </location>
</feature>
<proteinExistence type="predicted"/>
<evidence type="ECO:0000256" key="2">
    <source>
        <dbReference type="ARBA" id="ARBA00022630"/>
    </source>
</evidence>
<name>A0ABN2JUF7_9ACTN</name>
<evidence type="ECO:0000256" key="4">
    <source>
        <dbReference type="ARBA" id="ARBA00023002"/>
    </source>
</evidence>
<dbReference type="InterPro" id="IPR016156">
    <property type="entry name" value="FAD/NAD-linked_Rdtase_dimer_sf"/>
</dbReference>
<gene>
    <name evidence="7" type="ORF">GCM10009681_07180</name>
</gene>
<dbReference type="Gene3D" id="3.30.390.30">
    <property type="match status" value="1"/>
</dbReference>
<evidence type="ECO:0000256" key="3">
    <source>
        <dbReference type="ARBA" id="ARBA00022827"/>
    </source>
</evidence>
<dbReference type="PANTHER" id="PTHR43557">
    <property type="entry name" value="APOPTOSIS-INDUCING FACTOR 1"/>
    <property type="match status" value="1"/>
</dbReference>
<dbReference type="InterPro" id="IPR028202">
    <property type="entry name" value="Reductase_C"/>
</dbReference>
<feature type="domain" description="FAD/NAD(P)-binding" evidence="5">
    <location>
        <begin position="3"/>
        <end position="300"/>
    </location>
</feature>
<reference evidence="8" key="1">
    <citation type="journal article" date="2019" name="Int. J. Syst. Evol. Microbiol.">
        <title>The Global Catalogue of Microorganisms (GCM) 10K type strain sequencing project: providing services to taxonomists for standard genome sequencing and annotation.</title>
        <authorList>
            <consortium name="The Broad Institute Genomics Platform"/>
            <consortium name="The Broad Institute Genome Sequencing Center for Infectious Disease"/>
            <person name="Wu L."/>
            <person name="Ma J."/>
        </authorList>
    </citation>
    <scope>NUCLEOTIDE SEQUENCE [LARGE SCALE GENOMIC DNA]</scope>
    <source>
        <strain evidence="8">JCM 13249</strain>
    </source>
</reference>
<protein>
    <submittedName>
        <fullName evidence="7">FAD/NAD(P)-binding oxidoreductase</fullName>
    </submittedName>
</protein>
<evidence type="ECO:0000313" key="8">
    <source>
        <dbReference type="Proteomes" id="UP001500655"/>
    </source>
</evidence>
<evidence type="ECO:0000256" key="1">
    <source>
        <dbReference type="ARBA" id="ARBA00001974"/>
    </source>
</evidence>
<dbReference type="SUPFAM" id="SSF51905">
    <property type="entry name" value="FAD/NAD(P)-binding domain"/>
    <property type="match status" value="2"/>
</dbReference>
<dbReference type="InterPro" id="IPR036188">
    <property type="entry name" value="FAD/NAD-bd_sf"/>
</dbReference>
<dbReference type="Gene3D" id="3.50.50.60">
    <property type="entry name" value="FAD/NAD(P)-binding domain"/>
    <property type="match status" value="2"/>
</dbReference>
<dbReference type="EMBL" id="BAAALS010000002">
    <property type="protein sequence ID" value="GAA1738951.1"/>
    <property type="molecule type" value="Genomic_DNA"/>
</dbReference>
<evidence type="ECO:0000259" key="5">
    <source>
        <dbReference type="Pfam" id="PF07992"/>
    </source>
</evidence>
<comment type="cofactor">
    <cofactor evidence="1">
        <name>FAD</name>
        <dbReference type="ChEBI" id="CHEBI:57692"/>
    </cofactor>
</comment>
<evidence type="ECO:0000259" key="6">
    <source>
        <dbReference type="Pfam" id="PF14759"/>
    </source>
</evidence>
<dbReference type="Proteomes" id="UP001500655">
    <property type="component" value="Unassembled WGS sequence"/>
</dbReference>
<sequence length="417" mass="44578">MTRIVIVGAGLAGLRAAERLRELGHRDEIVILNAEDSMPYHRPALSKQFLTGEANAADLRIDPLEELDAIWRLATPVHRLEPKRRILHLPGGEELGYDGLIIATGVEARRVNGGQHGNPRVVTLRTIADGKRLQRALAGNRLPVVVLGSGFTGCEIASSLRHMSREVTLIGRSKSLMAGLLGPQLGSQLVELHRYHGVDLALGAGIEEWSLGSRSVTVRLSTGRVIEAACVVVAVGSVPSIAWLRDSGVPVDEGVLCGPTCHVDGFDDIVAAGDVAQWPNLRFDRAPRRVEHWTNAIEMGRAAAESLLAGKGSAAPFLPVPRFWSEQHGMRIQAAGVPALGGDRVALRELSTGGRSVTGYVRSGRLVGVVGFNSSNAVLAYGDELARQAPLAANEAPSPARRSRRLSFTEAVRAGNR</sequence>
<dbReference type="SUPFAM" id="SSF55424">
    <property type="entry name" value="FAD/NAD-linked reductases, dimerisation (C-terminal) domain"/>
    <property type="match status" value="1"/>
</dbReference>